<reference evidence="4 6" key="1">
    <citation type="submission" date="2015-11" db="EMBL/GenBank/DDBJ databases">
        <title>Genomic analysis of 38 Legionella species identifies large and diverse effector repertoires.</title>
        <authorList>
            <person name="Burstein D."/>
            <person name="Amaro F."/>
            <person name="Zusman T."/>
            <person name="Lifshitz Z."/>
            <person name="Cohen O."/>
            <person name="Gilbert J.A."/>
            <person name="Pupko T."/>
            <person name="Shuman H.A."/>
            <person name="Segal G."/>
        </authorList>
    </citation>
    <scope>NUCLEOTIDE SEQUENCE [LARGE SCALE GENOMIC DNA]</scope>
    <source>
        <strain evidence="4 6">SC-18-C9</strain>
    </source>
</reference>
<dbReference type="Proteomes" id="UP000255110">
    <property type="component" value="Unassembled WGS sequence"/>
</dbReference>
<dbReference type="RefSeq" id="WP_058477997.1">
    <property type="nucleotide sequence ID" value="NZ_CAAAIO010000032.1"/>
</dbReference>
<keyword evidence="6" id="KW-1185">Reference proteome</keyword>
<dbReference type="InterPro" id="IPR041463">
    <property type="entry name" value="LidA_long_CC"/>
</dbReference>
<sequence>MTLAKQSLPEKFTTHEFGVLSQKLDVAIKSKVEDPNSSINLSRFGLQGPDSLRRFLLTPAGETMTEELVTEKEQQQAIEKMHLDQIQEHIRMEQIRRAFFHFLLAEEDAEAQKAQNELIAMQQEKTLTNEKKAQEKAAPPQPNKATQEAIKNYDSAIKQLENDRDALEERSKKLKQERKLINNKYDAMEKSLDDAPKFEKKSENDIEAEIEKLRRKADKIADDMVNPKLKLTDEQVYAKGHELNAIEAKIANLNDIIATKKADGKQFVDAEGNPSSMKGAAFVIPKNQKIVKDDAGNYYLIKNGKPLKDLKEGERNEAREAFKREKKDIQVVRDVVKDTKKEALDHNTTSIAKNKAEKISVQNQINLMQSARAQLKQTLEHSPTDPTLPLKPPNSSITGKVPLPQMQATTLSSKTGSAPMLAAKIAMAAQFVQTVTAKQQAGKKSGKGYFLDQFFNDVDEIKDPDVKEHAKKFTDKLMTALDLKEMLSKTPVPETTMNAFIKHMAKFEDAYKDNVTPEQGPIEQQQLEPDTISPSATNT</sequence>
<feature type="compositionally biased region" description="Polar residues" evidence="2">
    <location>
        <begin position="522"/>
        <end position="539"/>
    </location>
</feature>
<dbReference type="AlphaFoldDB" id="A0A378L6C4"/>
<reference evidence="5 7" key="2">
    <citation type="submission" date="2018-06" db="EMBL/GenBank/DDBJ databases">
        <authorList>
            <consortium name="Pathogen Informatics"/>
            <person name="Doyle S."/>
        </authorList>
    </citation>
    <scope>NUCLEOTIDE SEQUENCE [LARGE SCALE GENOMIC DNA]</scope>
    <source>
        <strain evidence="5 7">NCTC11991</strain>
    </source>
</reference>
<organism evidence="5 7">
    <name type="scientific">Legionella steigerwaltii</name>
    <dbReference type="NCBI Taxonomy" id="460"/>
    <lineage>
        <taxon>Bacteria</taxon>
        <taxon>Pseudomonadati</taxon>
        <taxon>Pseudomonadota</taxon>
        <taxon>Gammaproteobacteria</taxon>
        <taxon>Legionellales</taxon>
        <taxon>Legionellaceae</taxon>
        <taxon>Legionella</taxon>
    </lineage>
</organism>
<dbReference type="Pfam" id="PF18641">
    <property type="entry name" value="LidA_Long_CC"/>
    <property type="match status" value="1"/>
</dbReference>
<proteinExistence type="predicted"/>
<evidence type="ECO:0000313" key="7">
    <source>
        <dbReference type="Proteomes" id="UP000255110"/>
    </source>
</evidence>
<evidence type="ECO:0000313" key="4">
    <source>
        <dbReference type="EMBL" id="KTD75421.1"/>
    </source>
</evidence>
<feature type="coiled-coil region" evidence="1">
    <location>
        <begin position="104"/>
        <end position="263"/>
    </location>
</feature>
<keyword evidence="1" id="KW-0175">Coiled coil</keyword>
<dbReference type="OrthoDB" id="5652472at2"/>
<accession>A0A378L6C4</accession>
<gene>
    <name evidence="4" type="ORF">Lstg_2448</name>
    <name evidence="5" type="ORF">NCTC11991_01214</name>
</gene>
<evidence type="ECO:0000313" key="6">
    <source>
        <dbReference type="Proteomes" id="UP000054820"/>
    </source>
</evidence>
<dbReference type="STRING" id="460.Lstg_2448"/>
<evidence type="ECO:0000256" key="2">
    <source>
        <dbReference type="SAM" id="MobiDB-lite"/>
    </source>
</evidence>
<evidence type="ECO:0000259" key="3">
    <source>
        <dbReference type="Pfam" id="PF18641"/>
    </source>
</evidence>
<feature type="region of interest" description="Disordered" evidence="2">
    <location>
        <begin position="512"/>
        <end position="539"/>
    </location>
</feature>
<evidence type="ECO:0000313" key="5">
    <source>
        <dbReference type="EMBL" id="STY22625.1"/>
    </source>
</evidence>
<dbReference type="Proteomes" id="UP000054820">
    <property type="component" value="Unassembled WGS sequence"/>
</dbReference>
<dbReference type="Gene3D" id="6.10.140.2010">
    <property type="match status" value="1"/>
</dbReference>
<name>A0A378L6C4_9GAMM</name>
<dbReference type="EMBL" id="LNYZ01000021">
    <property type="protein sequence ID" value="KTD75421.1"/>
    <property type="molecule type" value="Genomic_DNA"/>
</dbReference>
<feature type="domain" description="LidA long coiled-coil" evidence="3">
    <location>
        <begin position="204"/>
        <end position="374"/>
    </location>
</feature>
<protein>
    <submittedName>
        <fullName evidence="5">Coiled coil protein</fullName>
    </submittedName>
</protein>
<evidence type="ECO:0000256" key="1">
    <source>
        <dbReference type="SAM" id="Coils"/>
    </source>
</evidence>
<dbReference type="EMBL" id="UGOY01000001">
    <property type="protein sequence ID" value="STY22625.1"/>
    <property type="molecule type" value="Genomic_DNA"/>
</dbReference>